<keyword evidence="1" id="KW-0472">Membrane</keyword>
<dbReference type="InterPro" id="IPR038765">
    <property type="entry name" value="Papain-like_cys_pep_sf"/>
</dbReference>
<sequence length="922" mass="111000">MKLLTHRKIKKNYINFIKLLNLIDKSKFISDKKIDIEKFDNILLSINKNKKKIDVDLFIQLIDFLLLFNSLGYLEINLFKFKNLIDYSLTKLQKTINKYTQPDELKKKINEFNFLVNSVLLFKEEKEYKEYCKIVDQTIKSFNNLLKSNINLSSGKITKKNKLILIIVGSISGFIAVSSAVIVPTTIHILNKDKIVPWTKLQQPIKTNFDLKKFNSIPEKYYNLINENILNKSEDKLSYLDDFFKKINHLNLRWLPLQKYYSQTTPKLDKRYKKEIETALGIKKTIDELLQDLKFLSNKYQNDIEICFNELQRYFKQNIKPTNIMSLTPDIKSVENKYIRKVIDNIVVDFNKEFINEYDLYNTSSFKQFKNFIDKLNLFIREINNQYLWVKDLKLKYSVNELDEERILQIYNDFKNDTNVDFDIWITRTIQNYIDYFSKGNLFPLIVERLTYFKNNFDFGVKEHTMQWFITKDKKYTLNPGNAENIEWRLPYMRDSKYGLIKLNSEYIISWLINYDEWLWVINDEEKIGEINLENVKAFNHWKDFNNEFIAEEFKNYENFYINISDWKYNAFDERDNAHLRLFHYINNIYGEHFETHNSRTHKVWMSFNKMTPINFDYDLFIDKTKQKYDVIGGETPAYELLTEQPNYFTDMEQSGLYDLQISKQWIIKETTEMYDFPNSTKLLENGKIWIDLKYYSDPKNIRKDLIEWRENWQKLLPKYISKKWNDKQIILAISYYINSNVMYMHKNHWRAFNTDGNNFFNPISLFKTDRTLQCYGYSQNLSMALTLLNIPVRILCGNIVNYYNPLASSDGHAWNEVFVDGMWKCVDLTFADYQENWSNFNSELDLNEIFLARDEGTRRNLRLDYTHYLTTIIKYLNKDENGNYVHNYIDLPTHYSTDPENELKWENMLPLLRKQYKTNQY</sequence>
<dbReference type="EMBL" id="CP042295">
    <property type="protein sequence ID" value="QDY86927.1"/>
    <property type="molecule type" value="Genomic_DNA"/>
</dbReference>
<dbReference type="Gene3D" id="3.10.620.30">
    <property type="match status" value="1"/>
</dbReference>
<accession>A0A5B8K7Q7</accession>
<dbReference type="SUPFAM" id="SSF54001">
    <property type="entry name" value="Cysteine proteinases"/>
    <property type="match status" value="1"/>
</dbReference>
<feature type="transmembrane region" description="Helical" evidence="1">
    <location>
        <begin position="163"/>
        <end position="183"/>
    </location>
</feature>
<dbReference type="InterPro" id="IPR002931">
    <property type="entry name" value="Transglutaminase-like"/>
</dbReference>
<gene>
    <name evidence="3" type="ORF">FRW55_01985</name>
</gene>
<keyword evidence="4" id="KW-1185">Reference proteome</keyword>
<dbReference type="Pfam" id="PF01841">
    <property type="entry name" value="Transglut_core"/>
    <property type="match status" value="1"/>
</dbReference>
<name>A0A5B8K7Q7_9MOLU</name>
<protein>
    <submittedName>
        <fullName evidence="3">Transglutaminase domain-containing protein</fullName>
    </submittedName>
</protein>
<evidence type="ECO:0000313" key="3">
    <source>
        <dbReference type="EMBL" id="QDY86927.1"/>
    </source>
</evidence>
<keyword evidence="1" id="KW-0812">Transmembrane</keyword>
<organism evidence="3 4">
    <name type="scientific">Mycoplasma anserisalpingitidis</name>
    <dbReference type="NCBI Taxonomy" id="519450"/>
    <lineage>
        <taxon>Bacteria</taxon>
        <taxon>Bacillati</taxon>
        <taxon>Mycoplasmatota</taxon>
        <taxon>Mollicutes</taxon>
        <taxon>Mycoplasmataceae</taxon>
        <taxon>Mycoplasma</taxon>
    </lineage>
</organism>
<reference evidence="3 4" key="1">
    <citation type="journal article" date="2019" name="Microbiol. Resour. Announc.">
        <title>Complete Genome Sequences of Three Mycoplasma anserisalpingitis (Mycoplasma sp. 1220) Strains.</title>
        <authorList>
            <person name="Grozner D."/>
            <person name="Forro B."/>
            <person name="Kovacs A.B."/>
            <person name="Marton S."/>
            <person name="Banyai K."/>
            <person name="Kreizinger Z."/>
            <person name="Sulyok K.M."/>
            <person name="Gyuranecz M."/>
        </authorList>
    </citation>
    <scope>NUCLEOTIDE SEQUENCE [LARGE SCALE GENOMIC DNA]</scope>
    <source>
        <strain evidence="3 4">ATCC:BAA-2147</strain>
    </source>
</reference>
<dbReference type="KEGG" id="mans:FRW55_01985"/>
<dbReference type="Proteomes" id="UP000318927">
    <property type="component" value="Chromosome"/>
</dbReference>
<evidence type="ECO:0000259" key="2">
    <source>
        <dbReference type="Pfam" id="PF01841"/>
    </source>
</evidence>
<evidence type="ECO:0000256" key="1">
    <source>
        <dbReference type="SAM" id="Phobius"/>
    </source>
</evidence>
<keyword evidence="1" id="KW-1133">Transmembrane helix</keyword>
<dbReference type="RefSeq" id="WP_146368512.1">
    <property type="nucleotide sequence ID" value="NZ_CP042295.1"/>
</dbReference>
<dbReference type="OrthoDB" id="401436at2"/>
<dbReference type="AlphaFoldDB" id="A0A5B8K7Q7"/>
<feature type="domain" description="Transglutaminase-like" evidence="2">
    <location>
        <begin position="720"/>
        <end position="828"/>
    </location>
</feature>
<proteinExistence type="predicted"/>
<evidence type="ECO:0000313" key="4">
    <source>
        <dbReference type="Proteomes" id="UP000318927"/>
    </source>
</evidence>